<evidence type="ECO:0000313" key="3">
    <source>
        <dbReference type="EnsemblPlants" id="Pp3c10_2038V3.1"/>
    </source>
</evidence>
<feature type="compositionally biased region" description="Polar residues" evidence="1">
    <location>
        <begin position="67"/>
        <end position="78"/>
    </location>
</feature>
<proteinExistence type="predicted"/>
<dbReference type="Gramene" id="Pp3c10_2038V3.1">
    <property type="protein sequence ID" value="Pp3c10_2038V3.1"/>
    <property type="gene ID" value="Pp3c10_2038"/>
</dbReference>
<feature type="region of interest" description="Disordered" evidence="1">
    <location>
        <begin position="1"/>
        <end position="79"/>
    </location>
</feature>
<evidence type="ECO:0000313" key="2">
    <source>
        <dbReference type="EMBL" id="PNR46161.1"/>
    </source>
</evidence>
<name>A0A2K1JXC3_PHYPA</name>
<accession>A0A2K1JXC3</accession>
<dbReference type="Proteomes" id="UP000006727">
    <property type="component" value="Chromosome 10"/>
</dbReference>
<dbReference type="AlphaFoldDB" id="A0A2K1JXC3"/>
<feature type="compositionally biased region" description="Polar residues" evidence="1">
    <location>
        <begin position="41"/>
        <end position="59"/>
    </location>
</feature>
<organism evidence="2">
    <name type="scientific">Physcomitrium patens</name>
    <name type="common">Spreading-leaved earth moss</name>
    <name type="synonym">Physcomitrella patens</name>
    <dbReference type="NCBI Taxonomy" id="3218"/>
    <lineage>
        <taxon>Eukaryota</taxon>
        <taxon>Viridiplantae</taxon>
        <taxon>Streptophyta</taxon>
        <taxon>Embryophyta</taxon>
        <taxon>Bryophyta</taxon>
        <taxon>Bryophytina</taxon>
        <taxon>Bryopsida</taxon>
        <taxon>Funariidae</taxon>
        <taxon>Funariales</taxon>
        <taxon>Funariaceae</taxon>
        <taxon>Physcomitrium</taxon>
    </lineage>
</organism>
<dbReference type="InParanoid" id="A0A2K1JXC3"/>
<reference evidence="2 4" key="2">
    <citation type="journal article" date="2018" name="Plant J.">
        <title>The Physcomitrella patens chromosome-scale assembly reveals moss genome structure and evolution.</title>
        <authorList>
            <person name="Lang D."/>
            <person name="Ullrich K.K."/>
            <person name="Murat F."/>
            <person name="Fuchs J."/>
            <person name="Jenkins J."/>
            <person name="Haas F.B."/>
            <person name="Piednoel M."/>
            <person name="Gundlach H."/>
            <person name="Van Bel M."/>
            <person name="Meyberg R."/>
            <person name="Vives C."/>
            <person name="Morata J."/>
            <person name="Symeonidi A."/>
            <person name="Hiss M."/>
            <person name="Muchero W."/>
            <person name="Kamisugi Y."/>
            <person name="Saleh O."/>
            <person name="Blanc G."/>
            <person name="Decker E.L."/>
            <person name="van Gessel N."/>
            <person name="Grimwood J."/>
            <person name="Hayes R.D."/>
            <person name="Graham S.W."/>
            <person name="Gunter L.E."/>
            <person name="McDaniel S.F."/>
            <person name="Hoernstein S.N.W."/>
            <person name="Larsson A."/>
            <person name="Li F.W."/>
            <person name="Perroud P.F."/>
            <person name="Phillips J."/>
            <person name="Ranjan P."/>
            <person name="Rokshar D.S."/>
            <person name="Rothfels C.J."/>
            <person name="Schneider L."/>
            <person name="Shu S."/>
            <person name="Stevenson D.W."/>
            <person name="Thummler F."/>
            <person name="Tillich M."/>
            <person name="Villarreal Aguilar J.C."/>
            <person name="Widiez T."/>
            <person name="Wong G.K."/>
            <person name="Wymore A."/>
            <person name="Zhang Y."/>
            <person name="Zimmer A.D."/>
            <person name="Quatrano R.S."/>
            <person name="Mayer K.F.X."/>
            <person name="Goodstein D."/>
            <person name="Casacuberta J.M."/>
            <person name="Vandepoele K."/>
            <person name="Reski R."/>
            <person name="Cuming A.C."/>
            <person name="Tuskan G.A."/>
            <person name="Maumus F."/>
            <person name="Salse J."/>
            <person name="Schmutz J."/>
            <person name="Rensing S.A."/>
        </authorList>
    </citation>
    <scope>NUCLEOTIDE SEQUENCE [LARGE SCALE GENOMIC DNA]</scope>
    <source>
        <strain evidence="3 4">cv. Gransden 2004</strain>
    </source>
</reference>
<reference evidence="2 4" key="1">
    <citation type="journal article" date="2008" name="Science">
        <title>The Physcomitrella genome reveals evolutionary insights into the conquest of land by plants.</title>
        <authorList>
            <person name="Rensing S."/>
            <person name="Lang D."/>
            <person name="Zimmer A."/>
            <person name="Terry A."/>
            <person name="Salamov A."/>
            <person name="Shapiro H."/>
            <person name="Nishiyama T."/>
            <person name="Perroud P.-F."/>
            <person name="Lindquist E."/>
            <person name="Kamisugi Y."/>
            <person name="Tanahashi T."/>
            <person name="Sakakibara K."/>
            <person name="Fujita T."/>
            <person name="Oishi K."/>
            <person name="Shin-I T."/>
            <person name="Kuroki Y."/>
            <person name="Toyoda A."/>
            <person name="Suzuki Y."/>
            <person name="Hashimoto A."/>
            <person name="Yamaguchi K."/>
            <person name="Sugano A."/>
            <person name="Kohara Y."/>
            <person name="Fujiyama A."/>
            <person name="Anterola A."/>
            <person name="Aoki S."/>
            <person name="Ashton N."/>
            <person name="Barbazuk W.B."/>
            <person name="Barker E."/>
            <person name="Bennetzen J."/>
            <person name="Bezanilla M."/>
            <person name="Blankenship R."/>
            <person name="Cho S.H."/>
            <person name="Dutcher S."/>
            <person name="Estelle M."/>
            <person name="Fawcett J.A."/>
            <person name="Gundlach H."/>
            <person name="Hanada K."/>
            <person name="Heyl A."/>
            <person name="Hicks K.A."/>
            <person name="Hugh J."/>
            <person name="Lohr M."/>
            <person name="Mayer K."/>
            <person name="Melkozernov A."/>
            <person name="Murata T."/>
            <person name="Nelson D."/>
            <person name="Pils B."/>
            <person name="Prigge M."/>
            <person name="Reiss B."/>
            <person name="Renner T."/>
            <person name="Rombauts S."/>
            <person name="Rushton P."/>
            <person name="Sanderfoot A."/>
            <person name="Schween G."/>
            <person name="Shiu S.-H."/>
            <person name="Stueber K."/>
            <person name="Theodoulou F.L."/>
            <person name="Tu H."/>
            <person name="Van de Peer Y."/>
            <person name="Verrier P.J."/>
            <person name="Waters E."/>
            <person name="Wood A."/>
            <person name="Yang L."/>
            <person name="Cove D."/>
            <person name="Cuming A."/>
            <person name="Hasebe M."/>
            <person name="Lucas S."/>
            <person name="Mishler D.B."/>
            <person name="Reski R."/>
            <person name="Grigoriev I."/>
            <person name="Quatrano R.S."/>
            <person name="Boore J.L."/>
        </authorList>
    </citation>
    <scope>NUCLEOTIDE SEQUENCE [LARGE SCALE GENOMIC DNA]</scope>
    <source>
        <strain evidence="3 4">cv. Gransden 2004</strain>
    </source>
</reference>
<protein>
    <submittedName>
        <fullName evidence="2 3">Uncharacterized protein</fullName>
    </submittedName>
</protein>
<evidence type="ECO:0000256" key="1">
    <source>
        <dbReference type="SAM" id="MobiDB-lite"/>
    </source>
</evidence>
<dbReference type="EMBL" id="ABEU02000010">
    <property type="protein sequence ID" value="PNR46161.1"/>
    <property type="molecule type" value="Genomic_DNA"/>
</dbReference>
<sequence>MRITKPQPPMWSSESLKQIHKSSKLSTIRKPAQESQMRRTAPSSQRSHLESQTSIQPGSHSPPMNPNRHNNYNPSQNEICEYNHQDLNWNGLRLQIPPKFSRKRGFRHMCSARMSTPRVMARKILADWR</sequence>
<keyword evidence="4" id="KW-1185">Reference proteome</keyword>
<dbReference type="EnsemblPlants" id="Pp3c10_2038V3.1">
    <property type="protein sequence ID" value="Pp3c10_2038V3.1"/>
    <property type="gene ID" value="Pp3c10_2038"/>
</dbReference>
<reference evidence="3" key="3">
    <citation type="submission" date="2020-12" db="UniProtKB">
        <authorList>
            <consortium name="EnsemblPlants"/>
        </authorList>
    </citation>
    <scope>IDENTIFICATION</scope>
</reference>
<gene>
    <name evidence="2" type="ORF">PHYPA_013280</name>
</gene>
<evidence type="ECO:0000313" key="4">
    <source>
        <dbReference type="Proteomes" id="UP000006727"/>
    </source>
</evidence>